<dbReference type="GO" id="GO:0003997">
    <property type="term" value="F:acyl-CoA oxidase activity"/>
    <property type="evidence" value="ECO:0007669"/>
    <property type="project" value="UniProtKB-EC"/>
</dbReference>
<dbReference type="STRING" id="48697.A0A101MBE4"/>
<gene>
    <name evidence="18" type="ORF">ACN42_g9756</name>
</gene>
<comment type="pathway">
    <text evidence="4">Lipid metabolism; peroxisomal fatty acid beta-oxidation.</text>
</comment>
<dbReference type="PANTHER" id="PTHR10909">
    <property type="entry name" value="ELECTRON TRANSPORT OXIDOREDUCTASE"/>
    <property type="match status" value="1"/>
</dbReference>
<dbReference type="AlphaFoldDB" id="A0A101MBE4"/>
<dbReference type="GO" id="GO:0033540">
    <property type="term" value="P:fatty acid beta-oxidation using acyl-CoA oxidase"/>
    <property type="evidence" value="ECO:0007669"/>
    <property type="project" value="TreeGrafter"/>
</dbReference>
<dbReference type="FunFam" id="2.40.110.10:FF:000075">
    <property type="entry name" value="Acyl-coenzyme A oxidase"/>
    <property type="match status" value="1"/>
</dbReference>
<feature type="domain" description="Acyl-CoA oxidase C-alpha1" evidence="17">
    <location>
        <begin position="325"/>
        <end position="489"/>
    </location>
</feature>
<evidence type="ECO:0000256" key="3">
    <source>
        <dbReference type="ARBA" id="ARBA00004275"/>
    </source>
</evidence>
<feature type="binding site" evidence="14">
    <location>
        <position position="150"/>
    </location>
    <ligand>
        <name>FAD</name>
        <dbReference type="ChEBI" id="CHEBI:57692"/>
    </ligand>
</feature>
<keyword evidence="6 12" id="KW-0285">Flavoprotein</keyword>
<dbReference type="PANTHER" id="PTHR10909:SF250">
    <property type="entry name" value="PEROXISOMAL ACYL-COENZYME A OXIDASE 1"/>
    <property type="match status" value="1"/>
</dbReference>
<dbReference type="SUPFAM" id="SSF56645">
    <property type="entry name" value="Acyl-CoA dehydrogenase NM domain-like"/>
    <property type="match status" value="1"/>
</dbReference>
<dbReference type="InterPro" id="IPR012258">
    <property type="entry name" value="Acyl-CoA_oxidase"/>
</dbReference>
<organism evidence="18 19">
    <name type="scientific">Penicillium freii</name>
    <dbReference type="NCBI Taxonomy" id="48697"/>
    <lineage>
        <taxon>Eukaryota</taxon>
        <taxon>Fungi</taxon>
        <taxon>Dikarya</taxon>
        <taxon>Ascomycota</taxon>
        <taxon>Pezizomycotina</taxon>
        <taxon>Eurotiomycetes</taxon>
        <taxon>Eurotiomycetidae</taxon>
        <taxon>Eurotiales</taxon>
        <taxon>Aspergillaceae</taxon>
        <taxon>Penicillium</taxon>
    </lineage>
</organism>
<dbReference type="PIRSF" id="PIRSF000168">
    <property type="entry name" value="Acyl-CoA_oxidase"/>
    <property type="match status" value="1"/>
</dbReference>
<keyword evidence="10" id="KW-0443">Lipid metabolism</keyword>
<dbReference type="Gene3D" id="1.10.540.10">
    <property type="entry name" value="Acyl-CoA dehydrogenase/oxidase, N-terminal domain"/>
    <property type="match status" value="1"/>
</dbReference>
<dbReference type="FunFam" id="1.20.140.10:FF:000013">
    <property type="entry name" value="Acyl-coenzyme A oxidase"/>
    <property type="match status" value="1"/>
</dbReference>
<dbReference type="SUPFAM" id="SSF47203">
    <property type="entry name" value="Acyl-CoA dehydrogenase C-terminal domain-like"/>
    <property type="match status" value="2"/>
</dbReference>
<evidence type="ECO:0000256" key="14">
    <source>
        <dbReference type="PIRSR" id="PIRSR000168-2"/>
    </source>
</evidence>
<reference evidence="18 19" key="1">
    <citation type="submission" date="2015-10" db="EMBL/GenBank/DDBJ databases">
        <title>Genome sequencing of Penicillium freii.</title>
        <authorList>
            <person name="Nguyen H.D."/>
            <person name="Visagie C.M."/>
            <person name="Seifert K.A."/>
        </authorList>
    </citation>
    <scope>NUCLEOTIDE SEQUENCE [LARGE SCALE GENOMIC DNA]</scope>
    <source>
        <strain evidence="18 19">DAOM 242723</strain>
    </source>
</reference>
<evidence type="ECO:0000259" key="17">
    <source>
        <dbReference type="Pfam" id="PF22924"/>
    </source>
</evidence>
<protein>
    <recommendedName>
        <fullName evidence="12">Acyl-coenzyme A oxidase</fullName>
    </recommendedName>
</protein>
<keyword evidence="9" id="KW-0560">Oxidoreductase</keyword>
<comment type="catalytic activity">
    <reaction evidence="1">
        <text>a 2,3-saturated acyl-CoA + O2 = a (2E)-enoyl-CoA + H2O2</text>
        <dbReference type="Rhea" id="RHEA:38959"/>
        <dbReference type="ChEBI" id="CHEBI:15379"/>
        <dbReference type="ChEBI" id="CHEBI:16240"/>
        <dbReference type="ChEBI" id="CHEBI:58856"/>
        <dbReference type="ChEBI" id="CHEBI:65111"/>
        <dbReference type="EC" id="1.3.3.6"/>
    </reaction>
</comment>
<dbReference type="EMBL" id="LLXE01000365">
    <property type="protein sequence ID" value="KUM57432.1"/>
    <property type="molecule type" value="Genomic_DNA"/>
</dbReference>
<dbReference type="GO" id="GO:0071949">
    <property type="term" value="F:FAD binding"/>
    <property type="evidence" value="ECO:0007669"/>
    <property type="project" value="InterPro"/>
</dbReference>
<evidence type="ECO:0000256" key="1">
    <source>
        <dbReference type="ARBA" id="ARBA00001201"/>
    </source>
</evidence>
<evidence type="ECO:0000256" key="5">
    <source>
        <dbReference type="ARBA" id="ARBA00006288"/>
    </source>
</evidence>
<evidence type="ECO:0000256" key="9">
    <source>
        <dbReference type="ARBA" id="ARBA00023002"/>
    </source>
</evidence>
<dbReference type="InterPro" id="IPR036250">
    <property type="entry name" value="AcylCo_DH-like_C"/>
</dbReference>
<evidence type="ECO:0000256" key="2">
    <source>
        <dbReference type="ARBA" id="ARBA00001974"/>
    </source>
</evidence>
<dbReference type="InterPro" id="IPR037069">
    <property type="entry name" value="AcylCoA_DH/ox_N_sf"/>
</dbReference>
<accession>A0A101MBE4</accession>
<dbReference type="InterPro" id="IPR002655">
    <property type="entry name" value="Acyl-CoA_oxidase_C"/>
</dbReference>
<evidence type="ECO:0000256" key="7">
    <source>
        <dbReference type="ARBA" id="ARBA00022827"/>
    </source>
</evidence>
<dbReference type="InterPro" id="IPR029320">
    <property type="entry name" value="Acyl-CoA_ox_N"/>
</dbReference>
<dbReference type="Pfam" id="PF22924">
    <property type="entry name" value="ACOX_C_alpha1"/>
    <property type="match status" value="1"/>
</dbReference>
<feature type="domain" description="Acyl-CoA oxidase C-terminal" evidence="15">
    <location>
        <begin position="537"/>
        <end position="703"/>
    </location>
</feature>
<dbReference type="GO" id="GO:0055088">
    <property type="term" value="P:lipid homeostasis"/>
    <property type="evidence" value="ECO:0007669"/>
    <property type="project" value="TreeGrafter"/>
</dbReference>
<name>A0A101MBE4_PENFR</name>
<evidence type="ECO:0000256" key="12">
    <source>
        <dbReference type="PIRNR" id="PIRNR000168"/>
    </source>
</evidence>
<dbReference type="Gene3D" id="2.40.110.10">
    <property type="entry name" value="Butyryl-CoA Dehydrogenase, subunit A, domain 2"/>
    <property type="match status" value="1"/>
</dbReference>
<comment type="cofactor">
    <cofactor evidence="2">
        <name>FAD</name>
        <dbReference type="ChEBI" id="CHEBI:57692"/>
    </cofactor>
</comment>
<evidence type="ECO:0000313" key="18">
    <source>
        <dbReference type="EMBL" id="KUM57432.1"/>
    </source>
</evidence>
<dbReference type="InterPro" id="IPR009100">
    <property type="entry name" value="AcylCoA_DH/oxidase_NM_dom_sf"/>
</dbReference>
<dbReference type="Pfam" id="PF01756">
    <property type="entry name" value="ACOX"/>
    <property type="match status" value="1"/>
</dbReference>
<evidence type="ECO:0000256" key="11">
    <source>
        <dbReference type="ARBA" id="ARBA00023140"/>
    </source>
</evidence>
<feature type="active site" description="Proton acceptor" evidence="13">
    <location>
        <position position="474"/>
    </location>
</feature>
<comment type="caution">
    <text evidence="18">The sequence shown here is derived from an EMBL/GenBank/DDBJ whole genome shotgun (WGS) entry which is preliminary data.</text>
</comment>
<evidence type="ECO:0000313" key="19">
    <source>
        <dbReference type="Proteomes" id="UP000055045"/>
    </source>
</evidence>
<dbReference type="FunFam" id="1.20.140.10:FF:000015">
    <property type="entry name" value="Acyl-coenzyme A oxidase"/>
    <property type="match status" value="1"/>
</dbReference>
<dbReference type="GO" id="GO:0005504">
    <property type="term" value="F:fatty acid binding"/>
    <property type="evidence" value="ECO:0007669"/>
    <property type="project" value="TreeGrafter"/>
</dbReference>
<proteinExistence type="inferred from homology"/>
<feature type="binding site" evidence="14">
    <location>
        <position position="189"/>
    </location>
    <ligand>
        <name>FAD</name>
        <dbReference type="ChEBI" id="CHEBI:57692"/>
    </ligand>
</feature>
<dbReference type="GO" id="GO:0005777">
    <property type="term" value="C:peroxisome"/>
    <property type="evidence" value="ECO:0007669"/>
    <property type="project" value="UniProtKB-SubCell"/>
</dbReference>
<dbReference type="Gene3D" id="1.20.140.10">
    <property type="entry name" value="Butyryl-CoA Dehydrogenase, subunit A, domain 3"/>
    <property type="match status" value="2"/>
</dbReference>
<evidence type="ECO:0000256" key="6">
    <source>
        <dbReference type="ARBA" id="ARBA00022630"/>
    </source>
</evidence>
<evidence type="ECO:0000256" key="13">
    <source>
        <dbReference type="PIRSR" id="PIRSR000168-1"/>
    </source>
</evidence>
<dbReference type="Pfam" id="PF14749">
    <property type="entry name" value="Acyl-CoA_ox_N"/>
    <property type="match status" value="1"/>
</dbReference>
<comment type="similarity">
    <text evidence="5 12">Belongs to the acyl-CoA oxidase family.</text>
</comment>
<dbReference type="InterPro" id="IPR046373">
    <property type="entry name" value="Acyl-CoA_Oxase/DH_mid-dom_sf"/>
</dbReference>
<dbReference type="InterPro" id="IPR055060">
    <property type="entry name" value="ACOX_C_alpha1"/>
</dbReference>
<comment type="subcellular location">
    <subcellularLocation>
        <location evidence="3">Peroxisome</location>
    </subcellularLocation>
</comment>
<evidence type="ECO:0000256" key="8">
    <source>
        <dbReference type="ARBA" id="ARBA00022832"/>
    </source>
</evidence>
<dbReference type="Proteomes" id="UP000055045">
    <property type="component" value="Unassembled WGS sequence"/>
</dbReference>
<keyword evidence="7 12" id="KW-0274">FAD</keyword>
<feature type="domain" description="Acyl-coenzyme A oxidase N-terminal" evidence="16">
    <location>
        <begin position="30"/>
        <end position="144"/>
    </location>
</feature>
<evidence type="ECO:0000256" key="4">
    <source>
        <dbReference type="ARBA" id="ARBA00004846"/>
    </source>
</evidence>
<sequence>MPDFTDNLRPSQPDGPTTLARERRQSNIATEELGHHLLASDGFLERQARILPIIQQEPLFSKDQQQNLSRPERFKLGVARAKLLRRMRDTHRWSYLEYQMAEYLVDDVSPYFLHMEMFITTIREQASDEQQAYWLPLTKSWKIIGAYAQTELGHGSNVRGLELEARWDSRTKEFVLHSPTLTASKWWNGSLGRLANHAIVVAQLLLPDPGSPDIYVSHGPHPFIVQVRDMKTHQPLNGIVVGDIGPKYGYITMDNAYMLFDQFRFVTRLYPYCHVTHYIYRSLDYLSITPRYSGLFGLVCNSPVQGQVITLTRIYTKPEKPALIYGSLTYVRSNMVHRARLVLARAVTVAVRYSSVRRQFQDRDGDKKGPEMSVLDYPTVQIRILPLLATTYALHYTGLAMQTVYKNARQDIEKGNFNSLAHMHSMSSGLKSLCTILATDGIETCRRAMGGHGFGGGSGLIQVNNDYLSKPTVEGDNWMITQQVAAYLIKKMTAAAESPDTAGADETDARFKEFIRNKRCLGSEKRTYDILNSDLDVVKSFELRATAMAYDAYEQRVMKKQNWNSLLIQLHKLSRAQSESIIVATFFDALSNDKTLSTPIKSVLWDCFRLFALYSMENESFEFFRSNAVSQADLNALASRVQDLMARIRPHAVKLVDSWMVPDYLLDSALGRYDGRVYEDLFNRAHRLNPLNRITFNPNYWEDEIVKGSGDNGGGILSKL</sequence>
<evidence type="ECO:0000259" key="15">
    <source>
        <dbReference type="Pfam" id="PF01756"/>
    </source>
</evidence>
<evidence type="ECO:0000256" key="10">
    <source>
        <dbReference type="ARBA" id="ARBA00023098"/>
    </source>
</evidence>
<keyword evidence="11" id="KW-0576">Peroxisome</keyword>
<keyword evidence="8" id="KW-0276">Fatty acid metabolism</keyword>
<evidence type="ECO:0000259" key="16">
    <source>
        <dbReference type="Pfam" id="PF14749"/>
    </source>
</evidence>
<keyword evidence="19" id="KW-1185">Reference proteome</keyword>